<dbReference type="InterPro" id="IPR000182">
    <property type="entry name" value="GNAT_dom"/>
</dbReference>
<keyword evidence="3" id="KW-1185">Reference proteome</keyword>
<organism evidence="2 3">
    <name type="scientific">Nitrospirillum iridis</name>
    <dbReference type="NCBI Taxonomy" id="765888"/>
    <lineage>
        <taxon>Bacteria</taxon>
        <taxon>Pseudomonadati</taxon>
        <taxon>Pseudomonadota</taxon>
        <taxon>Alphaproteobacteria</taxon>
        <taxon>Rhodospirillales</taxon>
        <taxon>Azospirillaceae</taxon>
        <taxon>Nitrospirillum</taxon>
    </lineage>
</organism>
<accession>A0A7X0B4E3</accession>
<dbReference type="EMBL" id="JACIIZ010000026">
    <property type="protein sequence ID" value="MBB6255197.1"/>
    <property type="molecule type" value="Genomic_DNA"/>
</dbReference>
<proteinExistence type="predicted"/>
<dbReference type="AlphaFoldDB" id="A0A7X0B4E3"/>
<dbReference type="CDD" id="cd04301">
    <property type="entry name" value="NAT_SF"/>
    <property type="match status" value="1"/>
</dbReference>
<dbReference type="SUPFAM" id="SSF55729">
    <property type="entry name" value="Acyl-CoA N-acyltransferases (Nat)"/>
    <property type="match status" value="1"/>
</dbReference>
<reference evidence="2 3" key="1">
    <citation type="submission" date="2020-08" db="EMBL/GenBank/DDBJ databases">
        <title>Genomic Encyclopedia of Type Strains, Phase IV (KMG-IV): sequencing the most valuable type-strain genomes for metagenomic binning, comparative biology and taxonomic classification.</title>
        <authorList>
            <person name="Goeker M."/>
        </authorList>
    </citation>
    <scope>NUCLEOTIDE SEQUENCE [LARGE SCALE GENOMIC DNA]</scope>
    <source>
        <strain evidence="2 3">DSM 22198</strain>
    </source>
</reference>
<dbReference type="PROSITE" id="PS51186">
    <property type="entry name" value="GNAT"/>
    <property type="match status" value="1"/>
</dbReference>
<protein>
    <submittedName>
        <fullName evidence="2">RimJ/RimL family protein N-acetyltransferase</fullName>
    </submittedName>
</protein>
<name>A0A7X0B4E3_9PROT</name>
<dbReference type="Pfam" id="PF00583">
    <property type="entry name" value="Acetyltransf_1"/>
    <property type="match status" value="1"/>
</dbReference>
<gene>
    <name evidence="2" type="ORF">FHS74_005796</name>
</gene>
<dbReference type="InterPro" id="IPR016181">
    <property type="entry name" value="Acyl_CoA_acyltransferase"/>
</dbReference>
<evidence type="ECO:0000313" key="3">
    <source>
        <dbReference type="Proteomes" id="UP000539175"/>
    </source>
</evidence>
<dbReference type="Proteomes" id="UP000539175">
    <property type="component" value="Unassembled WGS sequence"/>
</dbReference>
<sequence length="266" mass="29366">MRQPVMERTSGPGLELTHHLNPWDRATFQGNTASITTVSMTGTDGAAQTFAAFRDWCLENRVLLVDCRLRHDQLAECALLQGLGFRFIELAYRPAVTDLARFPPDPELTISPATEADRPIVSAIVAGSFQTGRLHADPQVGPELGTRRYVAWADNAFSTPGQSVLACGLNGKTISFMTLAERGPTRRQWNLTALPPEFQGQGLAKRMWKAILHYHHQEGVEEVTTAVSSLNTKSFNVLAAIGFRFPAPEINMHWCPFGPLNQADRV</sequence>
<dbReference type="RefSeq" id="WP_184807712.1">
    <property type="nucleotide sequence ID" value="NZ_JACIIZ010000026.1"/>
</dbReference>
<comment type="caution">
    <text evidence="2">The sequence shown here is derived from an EMBL/GenBank/DDBJ whole genome shotgun (WGS) entry which is preliminary data.</text>
</comment>
<keyword evidence="2" id="KW-0808">Transferase</keyword>
<evidence type="ECO:0000313" key="2">
    <source>
        <dbReference type="EMBL" id="MBB6255197.1"/>
    </source>
</evidence>
<dbReference type="Gene3D" id="3.40.630.30">
    <property type="match status" value="1"/>
</dbReference>
<feature type="domain" description="N-acetyltransferase" evidence="1">
    <location>
        <begin position="108"/>
        <end position="262"/>
    </location>
</feature>
<evidence type="ECO:0000259" key="1">
    <source>
        <dbReference type="PROSITE" id="PS51186"/>
    </source>
</evidence>
<dbReference type="GO" id="GO:0016747">
    <property type="term" value="F:acyltransferase activity, transferring groups other than amino-acyl groups"/>
    <property type="evidence" value="ECO:0007669"/>
    <property type="project" value="InterPro"/>
</dbReference>